<dbReference type="PANTHER" id="PTHR43622">
    <property type="entry name" value="3-DEHYDROQUINATE SYNTHASE"/>
    <property type="match status" value="1"/>
</dbReference>
<reference evidence="9 10" key="1">
    <citation type="submission" date="2022-05" db="EMBL/GenBank/DDBJ databases">
        <authorList>
            <consortium name="Genoscope - CEA"/>
            <person name="William W."/>
        </authorList>
    </citation>
    <scope>NUCLEOTIDE SEQUENCE [LARGE SCALE GENOMIC DNA]</scope>
</reference>
<evidence type="ECO:0000259" key="7">
    <source>
        <dbReference type="Pfam" id="PF01761"/>
    </source>
</evidence>
<dbReference type="PANTHER" id="PTHR43622:SF3">
    <property type="entry name" value="2-EPI-5-EPI-VALIOLONE SYNTHASE"/>
    <property type="match status" value="1"/>
</dbReference>
<dbReference type="Pfam" id="PF24621">
    <property type="entry name" value="DHQS_C"/>
    <property type="match status" value="1"/>
</dbReference>
<protein>
    <recommendedName>
        <fullName evidence="11">3-dehydroquinate synthase</fullName>
    </recommendedName>
</protein>
<dbReference type="Gene3D" id="1.20.1090.10">
    <property type="entry name" value="Dehydroquinate synthase-like - alpha domain"/>
    <property type="match status" value="1"/>
</dbReference>
<evidence type="ECO:0000256" key="5">
    <source>
        <dbReference type="ARBA" id="ARBA00023239"/>
    </source>
</evidence>
<feature type="domain" description="3-dehydroquinate synthase C-terminal" evidence="8">
    <location>
        <begin position="376"/>
        <end position="524"/>
    </location>
</feature>
<dbReference type="InterPro" id="IPR050071">
    <property type="entry name" value="Dehydroquinate_synthase"/>
</dbReference>
<evidence type="ECO:0000256" key="4">
    <source>
        <dbReference type="ARBA" id="ARBA00023027"/>
    </source>
</evidence>
<dbReference type="EMBL" id="CALNXI010000892">
    <property type="protein sequence ID" value="CAH3145455.1"/>
    <property type="molecule type" value="Genomic_DNA"/>
</dbReference>
<evidence type="ECO:0000313" key="9">
    <source>
        <dbReference type="EMBL" id="CAH3145455.1"/>
    </source>
</evidence>
<keyword evidence="2" id="KW-0479">Metal-binding</keyword>
<keyword evidence="10" id="KW-1185">Reference proteome</keyword>
<accession>A0ABN8PJV3</accession>
<feature type="compositionally biased region" description="Polar residues" evidence="6">
    <location>
        <begin position="623"/>
        <end position="632"/>
    </location>
</feature>
<name>A0ABN8PJV3_9CNID</name>
<dbReference type="InterPro" id="IPR056179">
    <property type="entry name" value="DHQS_C"/>
</dbReference>
<evidence type="ECO:0000256" key="6">
    <source>
        <dbReference type="SAM" id="MobiDB-lite"/>
    </source>
</evidence>
<dbReference type="Proteomes" id="UP001159427">
    <property type="component" value="Unassembled WGS sequence"/>
</dbReference>
<feature type="domain" description="3-dehydroquinate synthase N-terminal" evidence="7">
    <location>
        <begin position="263"/>
        <end position="370"/>
    </location>
</feature>
<comment type="cofactor">
    <cofactor evidence="1">
        <name>NAD(+)</name>
        <dbReference type="ChEBI" id="CHEBI:57540"/>
    </cofactor>
</comment>
<feature type="region of interest" description="Disordered" evidence="6">
    <location>
        <begin position="602"/>
        <end position="632"/>
    </location>
</feature>
<evidence type="ECO:0000313" key="10">
    <source>
        <dbReference type="Proteomes" id="UP001159427"/>
    </source>
</evidence>
<dbReference type="Gene3D" id="3.40.50.1970">
    <property type="match status" value="1"/>
</dbReference>
<keyword evidence="5" id="KW-0456">Lyase</keyword>
<evidence type="ECO:0000256" key="1">
    <source>
        <dbReference type="ARBA" id="ARBA00001911"/>
    </source>
</evidence>
<comment type="caution">
    <text evidence="9">The sequence shown here is derived from an EMBL/GenBank/DDBJ whole genome shotgun (WGS) entry which is preliminary data.</text>
</comment>
<evidence type="ECO:0000256" key="2">
    <source>
        <dbReference type="ARBA" id="ARBA00022723"/>
    </source>
</evidence>
<organism evidence="9 10">
    <name type="scientific">Porites evermanni</name>
    <dbReference type="NCBI Taxonomy" id="104178"/>
    <lineage>
        <taxon>Eukaryota</taxon>
        <taxon>Metazoa</taxon>
        <taxon>Cnidaria</taxon>
        <taxon>Anthozoa</taxon>
        <taxon>Hexacorallia</taxon>
        <taxon>Scleractinia</taxon>
        <taxon>Fungiina</taxon>
        <taxon>Poritidae</taxon>
        <taxon>Porites</taxon>
    </lineage>
</organism>
<keyword evidence="4" id="KW-0520">NAD</keyword>
<proteinExistence type="predicted"/>
<gene>
    <name evidence="9" type="ORF">PEVE_00043518</name>
</gene>
<dbReference type="InterPro" id="IPR030960">
    <property type="entry name" value="DHQS/DOIS_N"/>
</dbReference>
<keyword evidence="3" id="KW-0547">Nucleotide-binding</keyword>
<dbReference type="InterPro" id="IPR035872">
    <property type="entry name" value="EEVS-like"/>
</dbReference>
<sequence length="632" mass="70632">MTENLIVKEITFFRLDENFIRFQDTVKNAVNHLKQLAWKATDDSPETSEKPAEIARVIFTDPIVSDFLIRTSRLAVFSKELAKSFRSNLDALVAVKQLKFFYNLPTVAVLQQLANLVAGTDAVEATQKWNKIVERIAECKLGFMPMRILLQEINAPPCYEDNAEYLKDDEPHAVYPTSIYRTSHSYVLAKPDASVIEGIMGLTLTTSIKIVYGLLSPENHELKKIYQPFGRCLAVVDNKVEKLYGEAIQAYFDQHNIELKKLIFSGNETDKHISVVEKILVALKKNRASRNQPVLVVGGGVIADVTGCATALYHRNTPYVMVCTSVVTGIDAGPSPRRGCDGFGFKNLFGAYHPPVITFTDRSFFKTLHRGWVRHGIAEIIKMAVIRDESLFRLVEQNSSDLLWTKFGTEMAEFDGDHEAFGKLCDLVIGKSLEGYVRSEYGSLWETHQCRPHAYGHTWTPGYELPSGMLHGHAVSTGMGFGAYLSFCEGWTTRGELDRILSLLSNLELSLWHPIMEDVDRLYSAQEKVIEKRGGNLAAPVPKGIGKCGYINHMPRDLLAMRLQEYHEICQGYPRGGLGVEVHCKDVGLEDPATMGLVNQELPGDVNGHENGCHKNEKEKGETNQANTSKAC</sequence>
<dbReference type="SUPFAM" id="SSF56796">
    <property type="entry name" value="Dehydroquinate synthase-like"/>
    <property type="match status" value="1"/>
</dbReference>
<evidence type="ECO:0008006" key="11">
    <source>
        <dbReference type="Google" id="ProtNLM"/>
    </source>
</evidence>
<evidence type="ECO:0000256" key="3">
    <source>
        <dbReference type="ARBA" id="ARBA00022741"/>
    </source>
</evidence>
<dbReference type="Pfam" id="PF01761">
    <property type="entry name" value="DHQ_synthase"/>
    <property type="match status" value="1"/>
</dbReference>
<dbReference type="CDD" id="cd08199">
    <property type="entry name" value="EEVS"/>
    <property type="match status" value="1"/>
</dbReference>
<evidence type="ECO:0000259" key="8">
    <source>
        <dbReference type="Pfam" id="PF24621"/>
    </source>
</evidence>
<feature type="compositionally biased region" description="Basic and acidic residues" evidence="6">
    <location>
        <begin position="607"/>
        <end position="622"/>
    </location>
</feature>